<feature type="non-terminal residue" evidence="1">
    <location>
        <position position="1"/>
    </location>
</feature>
<name>A0A0K2V8J2_LEPSM</name>
<reference evidence="1" key="1">
    <citation type="submission" date="2014-05" db="EMBL/GenBank/DDBJ databases">
        <authorList>
            <person name="Chronopoulou M."/>
        </authorList>
    </citation>
    <scope>NUCLEOTIDE SEQUENCE</scope>
    <source>
        <tissue evidence="1">Whole organism</tissue>
    </source>
</reference>
<sequence length="44" mass="5116">FQSGKGNNIILGSVFRFSTKSLTQKNYIVISCRYFFFLPHTINQ</sequence>
<protein>
    <submittedName>
        <fullName evidence="1">Uncharacterized protein</fullName>
    </submittedName>
</protein>
<evidence type="ECO:0000313" key="1">
    <source>
        <dbReference type="EMBL" id="CDW46477.1"/>
    </source>
</evidence>
<dbReference type="EMBL" id="HACA01029116">
    <property type="protein sequence ID" value="CDW46477.1"/>
    <property type="molecule type" value="Transcribed_RNA"/>
</dbReference>
<accession>A0A0K2V8J2</accession>
<organism evidence="1">
    <name type="scientific">Lepeophtheirus salmonis</name>
    <name type="common">Salmon louse</name>
    <name type="synonym">Caligus salmonis</name>
    <dbReference type="NCBI Taxonomy" id="72036"/>
    <lineage>
        <taxon>Eukaryota</taxon>
        <taxon>Metazoa</taxon>
        <taxon>Ecdysozoa</taxon>
        <taxon>Arthropoda</taxon>
        <taxon>Crustacea</taxon>
        <taxon>Multicrustacea</taxon>
        <taxon>Hexanauplia</taxon>
        <taxon>Copepoda</taxon>
        <taxon>Siphonostomatoida</taxon>
        <taxon>Caligidae</taxon>
        <taxon>Lepeophtheirus</taxon>
    </lineage>
</organism>
<proteinExistence type="predicted"/>
<dbReference type="AlphaFoldDB" id="A0A0K2V8J2"/>